<reference evidence="14 15" key="1">
    <citation type="submission" date="2018-12" db="EMBL/GenBank/DDBJ databases">
        <title>Complete Genome Sequence of Glutamicibacter creatinolyticus strain LGCM259,isolated from an abscess of a 12-year-old mare in Italy.</title>
        <authorList>
            <person name="Santos R.G."/>
            <person name="Silva A.L."/>
            <person name="Seyffert N."/>
            <person name="Castro T.L.P."/>
            <person name="Attili A.R."/>
            <person name="Rifici C."/>
            <person name="Mazzullo G."/>
            <person name="Brenig B."/>
            <person name="Venanzi F."/>
            <person name="Azevedo V."/>
        </authorList>
    </citation>
    <scope>NUCLEOTIDE SEQUENCE [LARGE SCALE GENOMIC DNA]</scope>
    <source>
        <strain evidence="14 15">LGCM 259</strain>
    </source>
</reference>
<keyword evidence="4 10" id="KW-0347">Helicase</keyword>
<evidence type="ECO:0000313" key="15">
    <source>
        <dbReference type="Proteomes" id="UP000307000"/>
    </source>
</evidence>
<dbReference type="GO" id="GO:0000725">
    <property type="term" value="P:recombinational repair"/>
    <property type="evidence" value="ECO:0007669"/>
    <property type="project" value="TreeGrafter"/>
</dbReference>
<dbReference type="Gene3D" id="3.40.50.300">
    <property type="entry name" value="P-loop containing nucleotide triphosphate hydrolases"/>
    <property type="match status" value="3"/>
</dbReference>
<evidence type="ECO:0000256" key="10">
    <source>
        <dbReference type="PROSITE-ProRule" id="PRU00560"/>
    </source>
</evidence>
<feature type="binding site" evidence="10">
    <location>
        <begin position="34"/>
        <end position="41"/>
    </location>
    <ligand>
        <name>ATP</name>
        <dbReference type="ChEBI" id="CHEBI:30616"/>
    </ligand>
</feature>
<comment type="catalytic activity">
    <reaction evidence="7">
        <text>Couples ATP hydrolysis with the unwinding of duplex DNA by translocating in the 3'-5' direction.</text>
        <dbReference type="EC" id="5.6.2.4"/>
    </reaction>
</comment>
<dbReference type="GO" id="GO:0005829">
    <property type="term" value="C:cytosol"/>
    <property type="evidence" value="ECO:0007669"/>
    <property type="project" value="TreeGrafter"/>
</dbReference>
<evidence type="ECO:0000259" key="11">
    <source>
        <dbReference type="PROSITE" id="PS50967"/>
    </source>
</evidence>
<dbReference type="Proteomes" id="UP000307000">
    <property type="component" value="Chromosome"/>
</dbReference>
<dbReference type="GO" id="GO:0043138">
    <property type="term" value="F:3'-5' DNA helicase activity"/>
    <property type="evidence" value="ECO:0007669"/>
    <property type="project" value="UniProtKB-EC"/>
</dbReference>
<dbReference type="Pfam" id="PF00570">
    <property type="entry name" value="HRDC"/>
    <property type="match status" value="1"/>
</dbReference>
<evidence type="ECO:0000256" key="7">
    <source>
        <dbReference type="ARBA" id="ARBA00034617"/>
    </source>
</evidence>
<feature type="domain" description="UvrD-like helicase ATP-binding" evidence="12">
    <location>
        <begin position="13"/>
        <end position="293"/>
    </location>
</feature>
<dbReference type="Pfam" id="PF13361">
    <property type="entry name" value="UvrD_C"/>
    <property type="match status" value="2"/>
</dbReference>
<dbReference type="CDD" id="cd17932">
    <property type="entry name" value="DEXQc_UvrD"/>
    <property type="match status" value="1"/>
</dbReference>
<comment type="similarity">
    <text evidence="1">Belongs to the helicase family. UvrD subfamily.</text>
</comment>
<dbReference type="AlphaFoldDB" id="A0A5B7WUB8"/>
<keyword evidence="3 10" id="KW-0378">Hydrolase</keyword>
<dbReference type="GO" id="GO:0033202">
    <property type="term" value="C:DNA helicase complex"/>
    <property type="evidence" value="ECO:0007669"/>
    <property type="project" value="TreeGrafter"/>
</dbReference>
<dbReference type="InterPro" id="IPR014017">
    <property type="entry name" value="DNA_helicase_UvrD-like_C"/>
</dbReference>
<dbReference type="PROSITE" id="PS51198">
    <property type="entry name" value="UVRD_HELICASE_ATP_BIND"/>
    <property type="match status" value="1"/>
</dbReference>
<keyword evidence="5 10" id="KW-0067">ATP-binding</keyword>
<keyword evidence="2 10" id="KW-0547">Nucleotide-binding</keyword>
<dbReference type="GO" id="GO:0003677">
    <property type="term" value="F:DNA binding"/>
    <property type="evidence" value="ECO:0007669"/>
    <property type="project" value="InterPro"/>
</dbReference>
<feature type="domain" description="HRDC" evidence="11">
    <location>
        <begin position="629"/>
        <end position="702"/>
    </location>
</feature>
<evidence type="ECO:0000256" key="6">
    <source>
        <dbReference type="ARBA" id="ARBA00023235"/>
    </source>
</evidence>
<dbReference type="InterPro" id="IPR027417">
    <property type="entry name" value="P-loop_NTPase"/>
</dbReference>
<dbReference type="PANTHER" id="PTHR11070:SF69">
    <property type="entry name" value="ATP-DEPENDENT DNA HELICASE UVRD2"/>
    <property type="match status" value="1"/>
</dbReference>
<comment type="catalytic activity">
    <reaction evidence="9">
        <text>ATP + H2O = ADP + phosphate + H(+)</text>
        <dbReference type="Rhea" id="RHEA:13065"/>
        <dbReference type="ChEBI" id="CHEBI:15377"/>
        <dbReference type="ChEBI" id="CHEBI:15378"/>
        <dbReference type="ChEBI" id="CHEBI:30616"/>
        <dbReference type="ChEBI" id="CHEBI:43474"/>
        <dbReference type="ChEBI" id="CHEBI:456216"/>
        <dbReference type="EC" id="5.6.2.4"/>
    </reaction>
</comment>
<feature type="domain" description="UvrD-like helicase C-terminal" evidence="13">
    <location>
        <begin position="294"/>
        <end position="554"/>
    </location>
</feature>
<accession>A0A5B7WUB8</accession>
<dbReference type="SUPFAM" id="SSF52540">
    <property type="entry name" value="P-loop containing nucleoside triphosphate hydrolases"/>
    <property type="match status" value="1"/>
</dbReference>
<dbReference type="GO" id="GO:0005524">
    <property type="term" value="F:ATP binding"/>
    <property type="evidence" value="ECO:0007669"/>
    <property type="project" value="UniProtKB-UniRule"/>
</dbReference>
<evidence type="ECO:0000256" key="9">
    <source>
        <dbReference type="ARBA" id="ARBA00048988"/>
    </source>
</evidence>
<dbReference type="InterPro" id="IPR013986">
    <property type="entry name" value="DExx_box_DNA_helicase_dom_sf"/>
</dbReference>
<evidence type="ECO:0000256" key="2">
    <source>
        <dbReference type="ARBA" id="ARBA00022741"/>
    </source>
</evidence>
<dbReference type="SUPFAM" id="SSF47819">
    <property type="entry name" value="HRDC-like"/>
    <property type="match status" value="1"/>
</dbReference>
<evidence type="ECO:0000256" key="8">
    <source>
        <dbReference type="ARBA" id="ARBA00034808"/>
    </source>
</evidence>
<dbReference type="InterPro" id="IPR000212">
    <property type="entry name" value="DNA_helicase_UvrD/REP"/>
</dbReference>
<keyword evidence="15" id="KW-1185">Reference proteome</keyword>
<protein>
    <recommendedName>
        <fullName evidence="8">DNA 3'-5' helicase</fullName>
        <ecNumber evidence="8">5.6.2.4</ecNumber>
    </recommendedName>
</protein>
<gene>
    <name evidence="14" type="ORF">GcLGCM259_1903</name>
</gene>
<dbReference type="Gene3D" id="1.10.10.160">
    <property type="match status" value="1"/>
</dbReference>
<proteinExistence type="inferred from homology"/>
<dbReference type="Pfam" id="PF00580">
    <property type="entry name" value="UvrD-helicase"/>
    <property type="match status" value="1"/>
</dbReference>
<evidence type="ECO:0000256" key="4">
    <source>
        <dbReference type="ARBA" id="ARBA00022806"/>
    </source>
</evidence>
<evidence type="ECO:0000256" key="1">
    <source>
        <dbReference type="ARBA" id="ARBA00009922"/>
    </source>
</evidence>
<dbReference type="Gene3D" id="1.10.150.80">
    <property type="entry name" value="HRDC domain"/>
    <property type="match status" value="1"/>
</dbReference>
<dbReference type="InterPro" id="IPR010997">
    <property type="entry name" value="HRDC-like_sf"/>
</dbReference>
<sequence length="702" mass="78128">MSEQSSVSPDLLAGLDAEQRRAAESLTGPLCILAGAGTGKTRAITHRIAHGVYTGVYQPNTVLALTFTTRAAAEMRTRLRHLGANGVQTRTFHAAALRQLQYFWPQSIGGTLPNLIEHKAPLVAESARRLRISSDRAMVRDLASEIEWAKVSMHSVETYAKVVEGRELPNGLEPVTMVRIFQTYEELKDDRQVIDFEDVLMLTAAILEDDEKVAASVRAQYRHFVVDEYQDVSPLQQRLLDLWLGERRDICVVGDASQTIYSFTGATSDYLLKFRQRYPEADVVKLVRDYRSTPEVVALANKILATRRIETSVPDRTVTWPEPLELIAQREHGPEPEFFEASDDAHEAEEVAQRIKALLGNGQDVSEIAILYRTNGQSEAFEQALTAHSIPYVMRGAERFFSRTEVKEGMLALRAALHVESEIPAPQMVRDVLSSHGYAPQPPAAGGAQRQRWESLSALVRLADDMAAAREQGGEQITLREIITELEERAATQHAPTLNGVTLASFHAAKGLEWDVVFLAGLSDGLVPITYAKDQAGYDEERRLLYVGITRARLQLFLSWSLARTPGGRAHRQPSRFLDGIRAVPRSSARQPSRRRKEQKLTPAVCRECGSFLSNARERKLRRCSDCPAAYDEQLFETLRGWRSEVSQANSVPAFVVFTDSTLMAIAEDKPGTLQELGRISGVGKSKLERYGQAVLDLVNQG</sequence>
<dbReference type="PANTHER" id="PTHR11070">
    <property type="entry name" value="UVRD / RECB / PCRA DNA HELICASE FAMILY MEMBER"/>
    <property type="match status" value="1"/>
</dbReference>
<dbReference type="Gene3D" id="1.10.486.10">
    <property type="entry name" value="PCRA, domain 4"/>
    <property type="match status" value="2"/>
</dbReference>
<dbReference type="EC" id="5.6.2.4" evidence="8"/>
<evidence type="ECO:0000259" key="13">
    <source>
        <dbReference type="PROSITE" id="PS51217"/>
    </source>
</evidence>
<dbReference type="EMBL" id="CP034412">
    <property type="protein sequence ID" value="QCY47618.1"/>
    <property type="molecule type" value="Genomic_DNA"/>
</dbReference>
<name>A0A5B7WUB8_9MICC</name>
<dbReference type="KEGG" id="gcr:GcLGCM259_1903"/>
<dbReference type="InterPro" id="IPR002121">
    <property type="entry name" value="HRDC_dom"/>
</dbReference>
<dbReference type="PROSITE" id="PS50967">
    <property type="entry name" value="HRDC"/>
    <property type="match status" value="1"/>
</dbReference>
<dbReference type="FunFam" id="3.40.50.300:FF:001181">
    <property type="entry name" value="DNA helicase"/>
    <property type="match status" value="1"/>
</dbReference>
<dbReference type="SMART" id="SM00341">
    <property type="entry name" value="HRDC"/>
    <property type="match status" value="1"/>
</dbReference>
<evidence type="ECO:0000313" key="14">
    <source>
        <dbReference type="EMBL" id="QCY47618.1"/>
    </source>
</evidence>
<dbReference type="PROSITE" id="PS51217">
    <property type="entry name" value="UVRD_HELICASE_CTER"/>
    <property type="match status" value="1"/>
</dbReference>
<dbReference type="RefSeq" id="WP_138926503.1">
    <property type="nucleotide sequence ID" value="NZ_CP034412.1"/>
</dbReference>
<evidence type="ECO:0000259" key="12">
    <source>
        <dbReference type="PROSITE" id="PS51198"/>
    </source>
</evidence>
<evidence type="ECO:0000256" key="3">
    <source>
        <dbReference type="ARBA" id="ARBA00022801"/>
    </source>
</evidence>
<dbReference type="InterPro" id="IPR044876">
    <property type="entry name" value="HRDC_dom_sf"/>
</dbReference>
<dbReference type="GO" id="GO:0016887">
    <property type="term" value="F:ATP hydrolysis activity"/>
    <property type="evidence" value="ECO:0007669"/>
    <property type="project" value="RHEA"/>
</dbReference>
<evidence type="ECO:0000256" key="5">
    <source>
        <dbReference type="ARBA" id="ARBA00022840"/>
    </source>
</evidence>
<keyword evidence="6" id="KW-0413">Isomerase</keyword>
<dbReference type="InterPro" id="IPR014016">
    <property type="entry name" value="UvrD-like_ATP-bd"/>
</dbReference>
<organism evidence="14 15">
    <name type="scientific">Glutamicibacter creatinolyticus</name>
    <dbReference type="NCBI Taxonomy" id="162496"/>
    <lineage>
        <taxon>Bacteria</taxon>
        <taxon>Bacillati</taxon>
        <taxon>Actinomycetota</taxon>
        <taxon>Actinomycetes</taxon>
        <taxon>Micrococcales</taxon>
        <taxon>Micrococcaceae</taxon>
        <taxon>Glutamicibacter</taxon>
    </lineage>
</organism>
<dbReference type="CDD" id="cd18807">
    <property type="entry name" value="SF1_C_UvrD"/>
    <property type="match status" value="1"/>
</dbReference>